<protein>
    <recommendedName>
        <fullName evidence="1">Glycosyltransferase 2-like domain-containing protein</fullName>
    </recommendedName>
</protein>
<dbReference type="InterPro" id="IPR001173">
    <property type="entry name" value="Glyco_trans_2-like"/>
</dbReference>
<dbReference type="SUPFAM" id="SSF53448">
    <property type="entry name" value="Nucleotide-diphospho-sugar transferases"/>
    <property type="match status" value="1"/>
</dbReference>
<gene>
    <name evidence="2" type="ORF">GEAMG1_1246</name>
</gene>
<dbReference type="PANTHER" id="PTHR43685:SF2">
    <property type="entry name" value="GLYCOSYLTRANSFERASE 2-LIKE DOMAIN-CONTAINING PROTEIN"/>
    <property type="match status" value="1"/>
</dbReference>
<name>A0ABM9D7C1_9BACT</name>
<sequence length="308" mass="34805">MRFNNISYIIPAYNCAETIIESIDSIIDGNVSDGDEIVIVNDCSTDNTAETINELNLKYSYIKVLHHVRNKGGAAARNTAVENCTNDIVFCLDSDNILAPHSVKALREHLLLSGADIAAFEELHYFNTVKECVTHKWKFRNGLITLEDCLAGPITPGASGNYLYTKESWRKAGGYPEFAGALDAWGFGFRQLATGSRMTVMPESFYYHRYGHDSYWMRDARKGMMSLTALQILIPFIDLIDENDVDYIMSREGRYNWFSRMKERNIRLKSGAIGNVGTVINQSCDGSESDCNLIMNLLRKLNKFWSNN</sequence>
<dbReference type="InterPro" id="IPR029044">
    <property type="entry name" value="Nucleotide-diphossugar_trans"/>
</dbReference>
<proteinExistence type="predicted"/>
<keyword evidence="3" id="KW-1185">Reference proteome</keyword>
<dbReference type="Pfam" id="PF00535">
    <property type="entry name" value="Glycos_transf_2"/>
    <property type="match status" value="1"/>
</dbReference>
<dbReference type="EMBL" id="OW150024">
    <property type="protein sequence ID" value="CAH2031076.1"/>
    <property type="molecule type" value="Genomic_DNA"/>
</dbReference>
<dbReference type="Proteomes" id="UP001295463">
    <property type="component" value="Chromosome"/>
</dbReference>
<dbReference type="PANTHER" id="PTHR43685">
    <property type="entry name" value="GLYCOSYLTRANSFERASE"/>
    <property type="match status" value="1"/>
</dbReference>
<accession>A0ABM9D7C1</accession>
<organism evidence="2 3">
    <name type="scientific">Trichlorobacter ammonificans</name>
    <dbReference type="NCBI Taxonomy" id="2916410"/>
    <lineage>
        <taxon>Bacteria</taxon>
        <taxon>Pseudomonadati</taxon>
        <taxon>Thermodesulfobacteriota</taxon>
        <taxon>Desulfuromonadia</taxon>
        <taxon>Geobacterales</taxon>
        <taxon>Geobacteraceae</taxon>
        <taxon>Trichlorobacter</taxon>
    </lineage>
</organism>
<evidence type="ECO:0000313" key="2">
    <source>
        <dbReference type="EMBL" id="CAH2031076.1"/>
    </source>
</evidence>
<evidence type="ECO:0000259" key="1">
    <source>
        <dbReference type="Pfam" id="PF00535"/>
    </source>
</evidence>
<dbReference type="Gene3D" id="3.90.550.10">
    <property type="entry name" value="Spore Coat Polysaccharide Biosynthesis Protein SpsA, Chain A"/>
    <property type="match status" value="1"/>
</dbReference>
<dbReference type="InterPro" id="IPR050834">
    <property type="entry name" value="Glycosyltransf_2"/>
</dbReference>
<feature type="domain" description="Glycosyltransferase 2-like" evidence="1">
    <location>
        <begin position="7"/>
        <end position="156"/>
    </location>
</feature>
<dbReference type="RefSeq" id="WP_305731919.1">
    <property type="nucleotide sequence ID" value="NZ_OW150024.1"/>
</dbReference>
<evidence type="ECO:0000313" key="3">
    <source>
        <dbReference type="Proteomes" id="UP001295463"/>
    </source>
</evidence>
<reference evidence="2 3" key="1">
    <citation type="submission" date="2022-03" db="EMBL/GenBank/DDBJ databases">
        <authorList>
            <person name="Koch H."/>
        </authorList>
    </citation>
    <scope>NUCLEOTIDE SEQUENCE [LARGE SCALE GENOMIC DNA]</scope>
    <source>
        <strain evidence="2 3">G1</strain>
    </source>
</reference>